<dbReference type="SUPFAM" id="SSF51261">
    <property type="entry name" value="Duplicated hybrid motif"/>
    <property type="match status" value="1"/>
</dbReference>
<dbReference type="Gene3D" id="2.70.70.10">
    <property type="entry name" value="Glucose Permease (Domain IIA)"/>
    <property type="match status" value="1"/>
</dbReference>
<dbReference type="KEGG" id="rmb:K529_021720"/>
<organism evidence="3 4">
    <name type="scientific">Tritonibacter mobilis F1926</name>
    <dbReference type="NCBI Taxonomy" id="1265309"/>
    <lineage>
        <taxon>Bacteria</taxon>
        <taxon>Pseudomonadati</taxon>
        <taxon>Pseudomonadota</taxon>
        <taxon>Alphaproteobacteria</taxon>
        <taxon>Rhodobacterales</taxon>
        <taxon>Paracoccaceae</taxon>
        <taxon>Tritonibacter</taxon>
    </lineage>
</organism>
<feature type="signal peptide" evidence="1">
    <location>
        <begin position="1"/>
        <end position="21"/>
    </location>
</feature>
<dbReference type="Pfam" id="PF01551">
    <property type="entry name" value="Peptidase_M23"/>
    <property type="match status" value="1"/>
</dbReference>
<evidence type="ECO:0000259" key="2">
    <source>
        <dbReference type="Pfam" id="PF01551"/>
    </source>
</evidence>
<gene>
    <name evidence="3" type="ORF">K529_021720</name>
</gene>
<sequence>MRCKSLTAMLLIGVAASQAQADPRFLAPGDLLPESGVGVTDPMVFFPDMRFPMESGPAYANSSAALIGGRNGPEGDSCDPSNYSYPWRDNFCEYRRMDLAVCGAGGHMGQDLRPATCEKGVHWTVAATDGVVSHIGRFAVTVQSPDGALHRYIHLDMDSVTLNPLDRVKQGDRIGTVSNGWLSEIPIHLHYDIRQPVQIGDAVHALFLPPYSSLVAAYEKLD</sequence>
<accession>A0A1B1AA40</accession>
<keyword evidence="1" id="KW-0732">Signal</keyword>
<protein>
    <submittedName>
        <fullName evidence="3">Peptidase M23</fullName>
    </submittedName>
</protein>
<reference evidence="3 4" key="1">
    <citation type="journal article" date="2016" name="ISME J.">
        <title>Global occurrence and heterogeneity of the Roseobacter-clade species Ruegeria mobilis.</title>
        <authorList>
            <person name="Sonnenschein E."/>
            <person name="Gram L."/>
        </authorList>
    </citation>
    <scope>NUCLEOTIDE SEQUENCE [LARGE SCALE GENOMIC DNA]</scope>
    <source>
        <strain evidence="3 4">F1926</strain>
        <plasmid evidence="3 4">unnamed2</plasmid>
    </source>
</reference>
<name>A0A1B1AA40_9RHOB</name>
<evidence type="ECO:0000256" key="1">
    <source>
        <dbReference type="SAM" id="SignalP"/>
    </source>
</evidence>
<geneLocation type="plasmid" evidence="3 4">
    <name>unnamed2</name>
</geneLocation>
<dbReference type="AlphaFoldDB" id="A0A1B1AA40"/>
<dbReference type="OrthoDB" id="7172069at2"/>
<feature type="domain" description="M23ase beta-sheet core" evidence="2">
    <location>
        <begin position="124"/>
        <end position="195"/>
    </location>
</feature>
<dbReference type="GeneID" id="28252513"/>
<dbReference type="CDD" id="cd12797">
    <property type="entry name" value="M23_peptidase"/>
    <property type="match status" value="1"/>
</dbReference>
<dbReference type="InterPro" id="IPR011055">
    <property type="entry name" value="Dup_hybrid_motif"/>
</dbReference>
<proteinExistence type="predicted"/>
<evidence type="ECO:0000313" key="4">
    <source>
        <dbReference type="Proteomes" id="UP000013243"/>
    </source>
</evidence>
<evidence type="ECO:0000313" key="3">
    <source>
        <dbReference type="EMBL" id="ANP43377.1"/>
    </source>
</evidence>
<dbReference type="RefSeq" id="WP_005642832.1">
    <property type="nucleotide sequence ID" value="NZ_CP015232.1"/>
</dbReference>
<dbReference type="InterPro" id="IPR016047">
    <property type="entry name" value="M23ase_b-sheet_dom"/>
</dbReference>
<dbReference type="EMBL" id="CP015232">
    <property type="protein sequence ID" value="ANP43377.1"/>
    <property type="molecule type" value="Genomic_DNA"/>
</dbReference>
<dbReference type="Proteomes" id="UP000013243">
    <property type="component" value="Plasmid unnamed2"/>
</dbReference>
<keyword evidence="3" id="KW-0614">Plasmid</keyword>
<feature type="chain" id="PRO_5008518557" evidence="1">
    <location>
        <begin position="22"/>
        <end position="222"/>
    </location>
</feature>